<feature type="compositionally biased region" description="Low complexity" evidence="1">
    <location>
        <begin position="146"/>
        <end position="160"/>
    </location>
</feature>
<keyword evidence="2" id="KW-0812">Transmembrane</keyword>
<proteinExistence type="predicted"/>
<evidence type="ECO:0008006" key="6">
    <source>
        <dbReference type="Google" id="ProtNLM"/>
    </source>
</evidence>
<dbReference type="EMBL" id="ML991820">
    <property type="protein sequence ID" value="KAF2232045.1"/>
    <property type="molecule type" value="Genomic_DNA"/>
</dbReference>
<feature type="chain" id="PRO_5025537549" description="Mid2 domain-containing protein" evidence="3">
    <location>
        <begin position="22"/>
        <end position="312"/>
    </location>
</feature>
<feature type="compositionally biased region" description="Polar residues" evidence="1">
    <location>
        <begin position="161"/>
        <end position="171"/>
    </location>
</feature>
<dbReference type="AlphaFoldDB" id="A0A6A6H1Z4"/>
<protein>
    <recommendedName>
        <fullName evidence="6">Mid2 domain-containing protein</fullName>
    </recommendedName>
</protein>
<evidence type="ECO:0000313" key="5">
    <source>
        <dbReference type="Proteomes" id="UP000800092"/>
    </source>
</evidence>
<gene>
    <name evidence="4" type="ORF">EV356DRAFT_506250</name>
</gene>
<evidence type="ECO:0000313" key="4">
    <source>
        <dbReference type="EMBL" id="KAF2232045.1"/>
    </source>
</evidence>
<evidence type="ECO:0000256" key="3">
    <source>
        <dbReference type="SAM" id="SignalP"/>
    </source>
</evidence>
<feature type="transmembrane region" description="Helical" evidence="2">
    <location>
        <begin position="209"/>
        <end position="235"/>
    </location>
</feature>
<dbReference type="Proteomes" id="UP000800092">
    <property type="component" value="Unassembled WGS sequence"/>
</dbReference>
<keyword evidence="2" id="KW-1133">Transmembrane helix</keyword>
<feature type="signal peptide" evidence="3">
    <location>
        <begin position="1"/>
        <end position="21"/>
    </location>
</feature>
<feature type="compositionally biased region" description="Low complexity" evidence="1">
    <location>
        <begin position="172"/>
        <end position="189"/>
    </location>
</feature>
<feature type="region of interest" description="Disordered" evidence="1">
    <location>
        <begin position="145"/>
        <end position="189"/>
    </location>
</feature>
<evidence type="ECO:0000256" key="2">
    <source>
        <dbReference type="SAM" id="Phobius"/>
    </source>
</evidence>
<keyword evidence="2" id="KW-0472">Membrane</keyword>
<sequence length="312" mass="33523">MRNSASCLVLVAHFLATDVQANCYWPNGTDRNAGLPSPDYFPCNSGEVSMCCAQWDLCRNDGLCQATNSVVWRESCTDATWGSPYCLQLCTQGTDDQDQSMSANDEMLTQCPDGSWCCGQNSGAQDCCNQGQGLWIESGVVTDARPSITSPTPKSPSNSPMRSTSTSALSQPLSISSVEGSSSTPSPIMSTPVASVVSNVAPRSHDTSVIIAIVMGVLIGTILIVGGLVGFFWMWRKRLRQQKEISIEEQNPALLPELDASRRRGELSEMSENPKFDRLQLCTSGSTERSVTILELDGRAKSPPVEIGGPGK</sequence>
<feature type="region of interest" description="Disordered" evidence="1">
    <location>
        <begin position="293"/>
        <end position="312"/>
    </location>
</feature>
<dbReference type="CDD" id="cd12087">
    <property type="entry name" value="TM_EGFR-like"/>
    <property type="match status" value="1"/>
</dbReference>
<accession>A0A6A6H1Z4</accession>
<reference evidence="4" key="1">
    <citation type="journal article" date="2020" name="Stud. Mycol.">
        <title>101 Dothideomycetes genomes: a test case for predicting lifestyles and emergence of pathogens.</title>
        <authorList>
            <person name="Haridas S."/>
            <person name="Albert R."/>
            <person name="Binder M."/>
            <person name="Bloem J."/>
            <person name="Labutti K."/>
            <person name="Salamov A."/>
            <person name="Andreopoulos B."/>
            <person name="Baker S."/>
            <person name="Barry K."/>
            <person name="Bills G."/>
            <person name="Bluhm B."/>
            <person name="Cannon C."/>
            <person name="Castanera R."/>
            <person name="Culley D."/>
            <person name="Daum C."/>
            <person name="Ezra D."/>
            <person name="Gonzalez J."/>
            <person name="Henrissat B."/>
            <person name="Kuo A."/>
            <person name="Liang C."/>
            <person name="Lipzen A."/>
            <person name="Lutzoni F."/>
            <person name="Magnuson J."/>
            <person name="Mondo S."/>
            <person name="Nolan M."/>
            <person name="Ohm R."/>
            <person name="Pangilinan J."/>
            <person name="Park H.-J."/>
            <person name="Ramirez L."/>
            <person name="Alfaro M."/>
            <person name="Sun H."/>
            <person name="Tritt A."/>
            <person name="Yoshinaga Y."/>
            <person name="Zwiers L.-H."/>
            <person name="Turgeon B."/>
            <person name="Goodwin S."/>
            <person name="Spatafora J."/>
            <person name="Crous P."/>
            <person name="Grigoriev I."/>
        </authorList>
    </citation>
    <scope>NUCLEOTIDE SEQUENCE</scope>
    <source>
        <strain evidence="4">Tuck. ex Michener</strain>
    </source>
</reference>
<name>A0A6A6H1Z4_VIRVR</name>
<keyword evidence="3" id="KW-0732">Signal</keyword>
<organism evidence="4 5">
    <name type="scientific">Viridothelium virens</name>
    <name type="common">Speckled blister lichen</name>
    <name type="synonym">Trypethelium virens</name>
    <dbReference type="NCBI Taxonomy" id="1048519"/>
    <lineage>
        <taxon>Eukaryota</taxon>
        <taxon>Fungi</taxon>
        <taxon>Dikarya</taxon>
        <taxon>Ascomycota</taxon>
        <taxon>Pezizomycotina</taxon>
        <taxon>Dothideomycetes</taxon>
        <taxon>Dothideomycetes incertae sedis</taxon>
        <taxon>Trypetheliales</taxon>
        <taxon>Trypetheliaceae</taxon>
        <taxon>Viridothelium</taxon>
    </lineage>
</organism>
<evidence type="ECO:0000256" key="1">
    <source>
        <dbReference type="SAM" id="MobiDB-lite"/>
    </source>
</evidence>
<dbReference type="OrthoDB" id="5215637at2759"/>
<keyword evidence="5" id="KW-1185">Reference proteome</keyword>